<keyword evidence="6 12" id="KW-0032">Aminotransferase</keyword>
<dbReference type="Proteomes" id="UP000037043">
    <property type="component" value="Unassembled WGS sequence"/>
</dbReference>
<evidence type="ECO:0000256" key="7">
    <source>
        <dbReference type="ARBA" id="ARBA00022679"/>
    </source>
</evidence>
<reference evidence="14" key="1">
    <citation type="submission" date="2015-08" db="EMBL/GenBank/DDBJ databases">
        <title>Genome sequence of the strict anaerobe Clostridium homopropionicum LuHBu1 (DSM 5847T).</title>
        <authorList>
            <person name="Poehlein A."/>
            <person name="Beck M."/>
            <person name="Schiel-Bengelsdorf B."/>
            <person name="Bengelsdorf F.R."/>
            <person name="Daniel R."/>
            <person name="Duerre P."/>
        </authorList>
    </citation>
    <scope>NUCLEOTIDE SEQUENCE [LARGE SCALE GENOMIC DNA]</scope>
    <source>
        <strain evidence="14">DSM 5847</strain>
    </source>
</reference>
<evidence type="ECO:0000256" key="1">
    <source>
        <dbReference type="ARBA" id="ARBA00001933"/>
    </source>
</evidence>
<dbReference type="GO" id="GO:0052655">
    <property type="term" value="F:L-valine-2-oxoglutarate transaminase activity"/>
    <property type="evidence" value="ECO:0007669"/>
    <property type="project" value="RHEA"/>
</dbReference>
<comment type="catalytic activity">
    <reaction evidence="10 12">
        <text>L-isoleucine + 2-oxoglutarate = (S)-3-methyl-2-oxopentanoate + L-glutamate</text>
        <dbReference type="Rhea" id="RHEA:24801"/>
        <dbReference type="ChEBI" id="CHEBI:16810"/>
        <dbReference type="ChEBI" id="CHEBI:29985"/>
        <dbReference type="ChEBI" id="CHEBI:35146"/>
        <dbReference type="ChEBI" id="CHEBI:58045"/>
        <dbReference type="EC" id="2.6.1.42"/>
    </reaction>
</comment>
<evidence type="ECO:0000256" key="3">
    <source>
        <dbReference type="ARBA" id="ARBA00004931"/>
    </source>
</evidence>
<dbReference type="AlphaFoldDB" id="A0A0L6ZFA6"/>
<dbReference type="FunFam" id="3.20.10.10:FF:000002">
    <property type="entry name" value="D-alanine aminotransferase"/>
    <property type="match status" value="1"/>
</dbReference>
<dbReference type="EC" id="2.6.1.42" evidence="12"/>
<dbReference type="PANTHER" id="PTHR42743">
    <property type="entry name" value="AMINO-ACID AMINOTRANSFERASE"/>
    <property type="match status" value="1"/>
</dbReference>
<dbReference type="CDD" id="cd00449">
    <property type="entry name" value="PLPDE_IV"/>
    <property type="match status" value="1"/>
</dbReference>
<dbReference type="Pfam" id="PF01063">
    <property type="entry name" value="Aminotran_4"/>
    <property type="match status" value="1"/>
</dbReference>
<dbReference type="GO" id="GO:0009099">
    <property type="term" value="P:L-valine biosynthetic process"/>
    <property type="evidence" value="ECO:0007669"/>
    <property type="project" value="UniProtKB-UniPathway"/>
</dbReference>
<evidence type="ECO:0000256" key="12">
    <source>
        <dbReference type="RuleBase" id="RU364094"/>
    </source>
</evidence>
<comment type="catalytic activity">
    <reaction evidence="11 12">
        <text>L-leucine + 2-oxoglutarate = 4-methyl-2-oxopentanoate + L-glutamate</text>
        <dbReference type="Rhea" id="RHEA:18321"/>
        <dbReference type="ChEBI" id="CHEBI:16810"/>
        <dbReference type="ChEBI" id="CHEBI:17865"/>
        <dbReference type="ChEBI" id="CHEBI:29985"/>
        <dbReference type="ChEBI" id="CHEBI:57427"/>
        <dbReference type="EC" id="2.6.1.42"/>
    </reaction>
</comment>
<keyword evidence="12" id="KW-0028">Amino-acid biosynthesis</keyword>
<comment type="cofactor">
    <cofactor evidence="1 12">
        <name>pyridoxal 5'-phosphate</name>
        <dbReference type="ChEBI" id="CHEBI:597326"/>
    </cofactor>
</comment>
<evidence type="ECO:0000313" key="13">
    <source>
        <dbReference type="EMBL" id="KOA21468.1"/>
    </source>
</evidence>
<dbReference type="PANTHER" id="PTHR42743:SF4">
    <property type="entry name" value="BRANCHED-CHAIN-AMINO-ACID AMINOTRANSFERASE-RELATED"/>
    <property type="match status" value="1"/>
</dbReference>
<evidence type="ECO:0000256" key="10">
    <source>
        <dbReference type="ARBA" id="ARBA00048798"/>
    </source>
</evidence>
<evidence type="ECO:0000256" key="4">
    <source>
        <dbReference type="ARBA" id="ARBA00005072"/>
    </source>
</evidence>
<dbReference type="PATRIC" id="fig|1121318.3.peg.138"/>
<evidence type="ECO:0000256" key="8">
    <source>
        <dbReference type="ARBA" id="ARBA00022898"/>
    </source>
</evidence>
<name>A0A0L6ZFA6_9CLOT</name>
<comment type="similarity">
    <text evidence="5 12">Belongs to the class-IV pyridoxal-phosphate-dependent aminotransferase family.</text>
</comment>
<evidence type="ECO:0000256" key="2">
    <source>
        <dbReference type="ARBA" id="ARBA00004824"/>
    </source>
</evidence>
<comment type="pathway">
    <text evidence="3 12">Amino-acid biosynthesis; L-valine biosynthesis; L-valine from pyruvate: step 4/4.</text>
</comment>
<keyword evidence="7 12" id="KW-0808">Transferase</keyword>
<dbReference type="InterPro" id="IPR050571">
    <property type="entry name" value="Class-IV_PLP-Dep_Aminotrnsfr"/>
</dbReference>
<dbReference type="EMBL" id="LHUR01000005">
    <property type="protein sequence ID" value="KOA21468.1"/>
    <property type="molecule type" value="Genomic_DNA"/>
</dbReference>
<dbReference type="Gene3D" id="3.20.10.10">
    <property type="entry name" value="D-amino Acid Aminotransferase, subunit A, domain 2"/>
    <property type="match status" value="1"/>
</dbReference>
<proteinExistence type="inferred from homology"/>
<protein>
    <recommendedName>
        <fullName evidence="12">Branched-chain-amino-acid aminotransferase</fullName>
        <shortName evidence="12">BCAT</shortName>
        <ecNumber evidence="12">2.6.1.42</ecNumber>
    </recommendedName>
</protein>
<dbReference type="UniPathway" id="UPA00047">
    <property type="reaction ID" value="UER00058"/>
</dbReference>
<dbReference type="InterPro" id="IPR036038">
    <property type="entry name" value="Aminotransferase-like"/>
</dbReference>
<dbReference type="GO" id="GO:0052656">
    <property type="term" value="F:L-isoleucine-2-oxoglutarate transaminase activity"/>
    <property type="evidence" value="ECO:0007669"/>
    <property type="project" value="RHEA"/>
</dbReference>
<keyword evidence="12" id="KW-0100">Branched-chain amino acid biosynthesis</keyword>
<dbReference type="InterPro" id="IPR001544">
    <property type="entry name" value="Aminotrans_IV"/>
</dbReference>
<dbReference type="UniPathway" id="UPA00048">
    <property type="reaction ID" value="UER00073"/>
</dbReference>
<keyword evidence="14" id="KW-1185">Reference proteome</keyword>
<dbReference type="NCBIfam" id="NF005146">
    <property type="entry name" value="PRK06606.1"/>
    <property type="match status" value="1"/>
</dbReference>
<dbReference type="STRING" id="36844.SAMN04488501_10585"/>
<organism evidence="13 14">
    <name type="scientific">Clostridium homopropionicum DSM 5847</name>
    <dbReference type="NCBI Taxonomy" id="1121318"/>
    <lineage>
        <taxon>Bacteria</taxon>
        <taxon>Bacillati</taxon>
        <taxon>Bacillota</taxon>
        <taxon>Clostridia</taxon>
        <taxon>Eubacteriales</taxon>
        <taxon>Clostridiaceae</taxon>
        <taxon>Clostridium</taxon>
    </lineage>
</organism>
<evidence type="ECO:0000313" key="14">
    <source>
        <dbReference type="Proteomes" id="UP000037043"/>
    </source>
</evidence>
<dbReference type="UniPathway" id="UPA00049">
    <property type="reaction ID" value="UER00062"/>
</dbReference>
<sequence length="312" mass="35746">MNESYVYYQGQIVDENQVSISIRSKAFNYGLACFEGIRAYWDEESEQLYAFRLRDHYERLLQSCKALYINLPYTVDDLMEATIQLLRKNNYKTNTYIRPIAYKGADKIGPTLFDDDDRILIYCQPLESYTGKSALKVAVTSWNRIEDNMLPPRVKATAAYLNSGLASLEVLRRGYDEAIFLTKSGHVCEGPGENIFMVRKGKLITPPPYDNILEGITRDTVMLLAKNELGIEVVERSIARTELYASDELFFSGTAMEVTPIVEVDDRVVGNGHPGEVWSKIKELFNNLTVAKNPKYSYFCTPIYEKNEYEYI</sequence>
<comment type="caution">
    <text evidence="13">The sequence shown here is derived from an EMBL/GenBank/DDBJ whole genome shotgun (WGS) entry which is preliminary data.</text>
</comment>
<comment type="pathway">
    <text evidence="2 12">Amino-acid biosynthesis; L-isoleucine biosynthesis; L-isoleucine from 2-oxobutanoate: step 4/4.</text>
</comment>
<dbReference type="RefSeq" id="WP_052219745.1">
    <property type="nucleotide sequence ID" value="NZ_LHUR01000005.1"/>
</dbReference>
<evidence type="ECO:0000256" key="9">
    <source>
        <dbReference type="ARBA" id="ARBA00048212"/>
    </source>
</evidence>
<gene>
    <name evidence="13" type="primary">ilvE_1</name>
    <name evidence="12" type="synonym">ilvE</name>
    <name evidence="13" type="ORF">CLHOM_01390</name>
</gene>
<dbReference type="InterPro" id="IPR043131">
    <property type="entry name" value="BCAT-like_N"/>
</dbReference>
<dbReference type="NCBIfam" id="TIGR01122">
    <property type="entry name" value="ilvE_I"/>
    <property type="match status" value="1"/>
</dbReference>
<comment type="function">
    <text evidence="12">Acts on leucine, isoleucine and valine.</text>
</comment>
<accession>A0A0L6ZFA6</accession>
<evidence type="ECO:0000256" key="5">
    <source>
        <dbReference type="ARBA" id="ARBA00009320"/>
    </source>
</evidence>
<dbReference type="GO" id="GO:0009097">
    <property type="term" value="P:isoleucine biosynthetic process"/>
    <property type="evidence" value="ECO:0007669"/>
    <property type="project" value="UniProtKB-UniPathway"/>
</dbReference>
<dbReference type="InterPro" id="IPR005785">
    <property type="entry name" value="B_amino_transI"/>
</dbReference>
<evidence type="ECO:0000256" key="11">
    <source>
        <dbReference type="ARBA" id="ARBA00049229"/>
    </source>
</evidence>
<dbReference type="GO" id="GO:0052654">
    <property type="term" value="F:L-leucine-2-oxoglutarate transaminase activity"/>
    <property type="evidence" value="ECO:0007669"/>
    <property type="project" value="RHEA"/>
</dbReference>
<evidence type="ECO:0000256" key="6">
    <source>
        <dbReference type="ARBA" id="ARBA00022576"/>
    </source>
</evidence>
<dbReference type="GO" id="GO:0009098">
    <property type="term" value="P:L-leucine biosynthetic process"/>
    <property type="evidence" value="ECO:0007669"/>
    <property type="project" value="UniProtKB-UniPathway"/>
</dbReference>
<comment type="catalytic activity">
    <reaction evidence="9 12">
        <text>L-valine + 2-oxoglutarate = 3-methyl-2-oxobutanoate + L-glutamate</text>
        <dbReference type="Rhea" id="RHEA:24813"/>
        <dbReference type="ChEBI" id="CHEBI:11851"/>
        <dbReference type="ChEBI" id="CHEBI:16810"/>
        <dbReference type="ChEBI" id="CHEBI:29985"/>
        <dbReference type="ChEBI" id="CHEBI:57762"/>
        <dbReference type="EC" id="2.6.1.42"/>
    </reaction>
</comment>
<keyword evidence="8 12" id="KW-0663">Pyridoxal phosphate</keyword>
<dbReference type="InterPro" id="IPR043132">
    <property type="entry name" value="BCAT-like_C"/>
</dbReference>
<dbReference type="Gene3D" id="3.30.470.10">
    <property type="match status" value="1"/>
</dbReference>
<dbReference type="SUPFAM" id="SSF56752">
    <property type="entry name" value="D-aminoacid aminotransferase-like PLP-dependent enzymes"/>
    <property type="match status" value="1"/>
</dbReference>
<comment type="pathway">
    <text evidence="4 12">Amino-acid biosynthesis; L-leucine biosynthesis; L-leucine from 3-methyl-2-oxobutanoate: step 4/4.</text>
</comment>